<dbReference type="PANTHER" id="PTHR45969">
    <property type="entry name" value="RING ZINC FINGER PROTEIN-RELATED"/>
    <property type="match status" value="1"/>
</dbReference>
<dbReference type="GO" id="GO:0008270">
    <property type="term" value="F:zinc ion binding"/>
    <property type="evidence" value="ECO:0007669"/>
    <property type="project" value="UniProtKB-KW"/>
</dbReference>
<dbReference type="AlphaFoldDB" id="A0A7J6KUW8"/>
<evidence type="ECO:0000313" key="9">
    <source>
        <dbReference type="Proteomes" id="UP000570595"/>
    </source>
</evidence>
<evidence type="ECO:0000313" key="8">
    <source>
        <dbReference type="EMBL" id="KAF4650702.1"/>
    </source>
</evidence>
<keyword evidence="5" id="KW-0812">Transmembrane</keyword>
<dbReference type="EMBL" id="JABAHT010001178">
    <property type="protein sequence ID" value="KAF4649896.1"/>
    <property type="molecule type" value="Genomic_DNA"/>
</dbReference>
<feature type="transmembrane region" description="Helical" evidence="5">
    <location>
        <begin position="17"/>
        <end position="38"/>
    </location>
</feature>
<dbReference type="SMART" id="SM00184">
    <property type="entry name" value="RING"/>
    <property type="match status" value="1"/>
</dbReference>
<dbReference type="InterPro" id="IPR013083">
    <property type="entry name" value="Znf_RING/FYVE/PHD"/>
</dbReference>
<dbReference type="GO" id="GO:0061630">
    <property type="term" value="F:ubiquitin protein ligase activity"/>
    <property type="evidence" value="ECO:0007669"/>
    <property type="project" value="TreeGrafter"/>
</dbReference>
<evidence type="ECO:0000256" key="1">
    <source>
        <dbReference type="ARBA" id="ARBA00022723"/>
    </source>
</evidence>
<keyword evidence="3" id="KW-0862">Zinc</keyword>
<dbReference type="PANTHER" id="PTHR45969:SF69">
    <property type="entry name" value="FINGER DOMAIN PROTEIN, PUTATIVE (AFU_ORTHOLOGUE AFUA_3G12190)-RELATED"/>
    <property type="match status" value="1"/>
</dbReference>
<keyword evidence="5" id="KW-0472">Membrane</keyword>
<dbReference type="Gene3D" id="3.30.40.10">
    <property type="entry name" value="Zinc/RING finger domain, C3HC4 (zinc finger)"/>
    <property type="match status" value="1"/>
</dbReference>
<dbReference type="Proteomes" id="UP000572268">
    <property type="component" value="Unassembled WGS sequence"/>
</dbReference>
<sequence length="183" mass="20423">MRYCTPIVNWLDFAKRLAWVAGVSILLVAWMAAEALGFSPWLQYTLLALFIALVAVPVFYAAWTVVKPFHLPVVMTAAECARAADVIYKHSTREVLAPSPDDCAVCLERWEEGDTLTKLACGHMYHPPCVRACIAGSLPLRSKHANNLTDVIEAVCCPLCRRPIVADPERVVRLMRRNKAVLY</sequence>
<evidence type="ECO:0000256" key="2">
    <source>
        <dbReference type="ARBA" id="ARBA00022771"/>
    </source>
</evidence>
<name>A0A7J6KUW8_PEROL</name>
<evidence type="ECO:0000313" key="7">
    <source>
        <dbReference type="EMBL" id="KAF4649896.1"/>
    </source>
</evidence>
<gene>
    <name evidence="8" type="ORF">FOL46_000785</name>
    <name evidence="7" type="ORF">FOZ61_000844</name>
</gene>
<dbReference type="PROSITE" id="PS50089">
    <property type="entry name" value="ZF_RING_2"/>
    <property type="match status" value="1"/>
</dbReference>
<keyword evidence="2 4" id="KW-0863">Zinc-finger</keyword>
<dbReference type="GO" id="GO:0016567">
    <property type="term" value="P:protein ubiquitination"/>
    <property type="evidence" value="ECO:0007669"/>
    <property type="project" value="TreeGrafter"/>
</dbReference>
<protein>
    <recommendedName>
        <fullName evidence="6">RING-type domain-containing protein</fullName>
    </recommendedName>
</protein>
<feature type="transmembrane region" description="Helical" evidence="5">
    <location>
        <begin position="44"/>
        <end position="66"/>
    </location>
</feature>
<organism evidence="8 10">
    <name type="scientific">Perkinsus olseni</name>
    <name type="common">Perkinsus atlanticus</name>
    <dbReference type="NCBI Taxonomy" id="32597"/>
    <lineage>
        <taxon>Eukaryota</taxon>
        <taxon>Sar</taxon>
        <taxon>Alveolata</taxon>
        <taxon>Perkinsozoa</taxon>
        <taxon>Perkinsea</taxon>
        <taxon>Perkinsida</taxon>
        <taxon>Perkinsidae</taxon>
        <taxon>Perkinsus</taxon>
    </lineage>
</organism>
<dbReference type="OrthoDB" id="8062037at2759"/>
<evidence type="ECO:0000256" key="4">
    <source>
        <dbReference type="PROSITE-ProRule" id="PRU00175"/>
    </source>
</evidence>
<comment type="caution">
    <text evidence="8">The sequence shown here is derived from an EMBL/GenBank/DDBJ whole genome shotgun (WGS) entry which is preliminary data.</text>
</comment>
<evidence type="ECO:0000256" key="5">
    <source>
        <dbReference type="SAM" id="Phobius"/>
    </source>
</evidence>
<feature type="domain" description="RING-type" evidence="6">
    <location>
        <begin position="103"/>
        <end position="161"/>
    </location>
</feature>
<dbReference type="Pfam" id="PF17123">
    <property type="entry name" value="zf-RING_11"/>
    <property type="match status" value="1"/>
</dbReference>
<proteinExistence type="predicted"/>
<reference evidence="9 10" key="1">
    <citation type="submission" date="2020-04" db="EMBL/GenBank/DDBJ databases">
        <title>Perkinsus olseni comparative genomics.</title>
        <authorList>
            <person name="Bogema D.R."/>
        </authorList>
    </citation>
    <scope>NUCLEOTIDE SEQUENCE [LARGE SCALE GENOMIC DNA]</scope>
    <source>
        <strain evidence="7">ATCC PRA-179</strain>
        <strain evidence="8">ATCC PRA-31</strain>
    </source>
</reference>
<evidence type="ECO:0000256" key="3">
    <source>
        <dbReference type="ARBA" id="ARBA00022833"/>
    </source>
</evidence>
<accession>A0A7J6KUW8</accession>
<dbReference type="InterPro" id="IPR001841">
    <property type="entry name" value="Znf_RING"/>
</dbReference>
<keyword evidence="1" id="KW-0479">Metal-binding</keyword>
<dbReference type="SUPFAM" id="SSF57850">
    <property type="entry name" value="RING/U-box"/>
    <property type="match status" value="1"/>
</dbReference>
<dbReference type="EMBL" id="JABANN010001192">
    <property type="protein sequence ID" value="KAF4650702.1"/>
    <property type="molecule type" value="Genomic_DNA"/>
</dbReference>
<keyword evidence="5" id="KW-1133">Transmembrane helix</keyword>
<evidence type="ECO:0000313" key="10">
    <source>
        <dbReference type="Proteomes" id="UP000572268"/>
    </source>
</evidence>
<evidence type="ECO:0000259" key="6">
    <source>
        <dbReference type="PROSITE" id="PS50089"/>
    </source>
</evidence>
<dbReference type="Proteomes" id="UP000570595">
    <property type="component" value="Unassembled WGS sequence"/>
</dbReference>